<evidence type="ECO:0000256" key="13">
    <source>
        <dbReference type="ARBA" id="ARBA00061137"/>
    </source>
</evidence>
<evidence type="ECO:0000256" key="15">
    <source>
        <dbReference type="ARBA" id="ARBA00066458"/>
    </source>
</evidence>
<dbReference type="Pfam" id="PF01070">
    <property type="entry name" value="FMN_dh"/>
    <property type="match status" value="1"/>
</dbReference>
<comment type="subunit">
    <text evidence="4">Homotetramer.</text>
</comment>
<evidence type="ECO:0000256" key="7">
    <source>
        <dbReference type="ARBA" id="ARBA00022643"/>
    </source>
</evidence>
<dbReference type="InterPro" id="IPR000262">
    <property type="entry name" value="FMN-dep_DH"/>
</dbReference>
<comment type="caution">
    <text evidence="20">The sequence shown here is derived from an EMBL/GenBank/DDBJ whole genome shotgun (WGS) entry which is preliminary data.</text>
</comment>
<evidence type="ECO:0000256" key="3">
    <source>
        <dbReference type="ARBA" id="ARBA00004569"/>
    </source>
</evidence>
<keyword evidence="7" id="KW-0288">FMN</keyword>
<dbReference type="Pfam" id="PF00173">
    <property type="entry name" value="Cyt-b5"/>
    <property type="match status" value="1"/>
</dbReference>
<dbReference type="EMBL" id="VMNF01000004">
    <property type="protein sequence ID" value="TXC10608.1"/>
    <property type="molecule type" value="Genomic_DNA"/>
</dbReference>
<dbReference type="Gene3D" id="3.10.120.10">
    <property type="entry name" value="Cytochrome b5-like heme/steroid binding domain"/>
    <property type="match status" value="1"/>
</dbReference>
<proteinExistence type="inferred from homology"/>
<keyword evidence="6" id="KW-0285">Flavoprotein</keyword>
<protein>
    <recommendedName>
        <fullName evidence="16">L-lactate dehydrogenase (cytochrome)</fullName>
        <ecNumber evidence="15">1.1.2.3</ecNumber>
    </recommendedName>
</protein>
<keyword evidence="5" id="KW-0349">Heme</keyword>
<dbReference type="InterPro" id="IPR037458">
    <property type="entry name" value="L-MDH/L-LDH_FMN-bd"/>
</dbReference>
<dbReference type="PROSITE" id="PS51349">
    <property type="entry name" value="FMN_HYDROXY_ACID_DH_2"/>
    <property type="match status" value="1"/>
</dbReference>
<evidence type="ECO:0000313" key="21">
    <source>
        <dbReference type="Proteomes" id="UP000321331"/>
    </source>
</evidence>
<keyword evidence="11" id="KW-0496">Mitochondrion</keyword>
<keyword evidence="8" id="KW-0479">Metal-binding</keyword>
<comment type="similarity">
    <text evidence="14">In the N-terminal section; belongs to the cytochrome b5 family.</text>
</comment>
<dbReference type="SMART" id="SM01117">
    <property type="entry name" value="Cyt-b5"/>
    <property type="match status" value="1"/>
</dbReference>
<dbReference type="InterPro" id="IPR013785">
    <property type="entry name" value="Aldolase_TIM"/>
</dbReference>
<sequence>MTFCVTELDVPFNHCSNIDSHSNQAMSKEFSEEDIAVHDTPDDLWLAINDKVYDFTDFAPDHPGGAEIIYQYAGKDASDEYNSFHAPSLVQKALDAKYHLGSLKVSKSNKKKKESESRGQAKTKTRGPNERPPLRDIINLHDFENVASTALAKKEWAYISGGANDNLTRDANASILGRIWLRPAVMRDVRTVNTTTELFGCNLQLPVYISPTGAALTGGEQGELALAKGAAKTGIIQTLATPSSFPHEDVLDVTPERAFFQLYVNKNRKLSEDLLKKVTKTGKIKAVFVTADLPVVSKREADERVKSENAGPGEDWKGSGLARQTGSFIDPSLNWDDITWLRAQVDVPIVIKGIQRWEDAKLAMQHDVQGIVLSNHGGRAADTAPPAILLLLELHKNCPEVFNKLVVLVDGGFRRGSDVLKAICLGASAVGLGRPFAYSVGYGEDGVEHAFNILRDELETAMRLCGLTDLADASPDYVNTSDVDHLVRVGGHPYARKVRRPGSKL</sequence>
<name>A0A5C6TKN5_FUSOC</name>
<feature type="domain" description="FMN hydroxy acid dehydrogenase" evidence="19">
    <location>
        <begin position="132"/>
        <end position="483"/>
    </location>
</feature>
<evidence type="ECO:0000256" key="11">
    <source>
        <dbReference type="ARBA" id="ARBA00023128"/>
    </source>
</evidence>
<organism evidence="20 21">
    <name type="scientific">Fusarium oxysporum f. sp. cubense</name>
    <dbReference type="NCBI Taxonomy" id="61366"/>
    <lineage>
        <taxon>Eukaryota</taxon>
        <taxon>Fungi</taxon>
        <taxon>Dikarya</taxon>
        <taxon>Ascomycota</taxon>
        <taxon>Pezizomycotina</taxon>
        <taxon>Sordariomycetes</taxon>
        <taxon>Hypocreomycetidae</taxon>
        <taxon>Hypocreales</taxon>
        <taxon>Nectriaceae</taxon>
        <taxon>Fusarium</taxon>
        <taxon>Fusarium oxysporum species complex</taxon>
    </lineage>
</organism>
<evidence type="ECO:0000256" key="6">
    <source>
        <dbReference type="ARBA" id="ARBA00022630"/>
    </source>
</evidence>
<evidence type="ECO:0000256" key="14">
    <source>
        <dbReference type="ARBA" id="ARBA00061589"/>
    </source>
</evidence>
<dbReference type="Gene3D" id="3.20.20.70">
    <property type="entry name" value="Aldolase class I"/>
    <property type="match status" value="1"/>
</dbReference>
<evidence type="ECO:0000256" key="1">
    <source>
        <dbReference type="ARBA" id="ARBA00001917"/>
    </source>
</evidence>
<dbReference type="InterPro" id="IPR037396">
    <property type="entry name" value="FMN_HAD"/>
</dbReference>
<dbReference type="SUPFAM" id="SSF51395">
    <property type="entry name" value="FMN-linked oxidoreductases"/>
    <property type="match status" value="1"/>
</dbReference>
<reference evidence="20 21" key="1">
    <citation type="submission" date="2019-07" db="EMBL/GenBank/DDBJ databases">
        <title>The First High-Quality Draft Genome Sequence of the Causal Agent of the Current Panama Disease Epidemic.</title>
        <authorList>
            <person name="Warmington R.J."/>
            <person name="Kay W."/>
            <person name="Jeffries A."/>
            <person name="Bebber D."/>
            <person name="Moore K."/>
            <person name="Studholme D.J."/>
        </authorList>
    </citation>
    <scope>NUCLEOTIDE SEQUENCE [LARGE SCALE GENOMIC DNA]</scope>
    <source>
        <strain evidence="20 21">TR4</strain>
    </source>
</reference>
<dbReference type="PANTHER" id="PTHR10578:SF104">
    <property type="entry name" value="CYTOCHROME B2, MITOCHONDRIAL-RELATED"/>
    <property type="match status" value="1"/>
</dbReference>
<evidence type="ECO:0000256" key="12">
    <source>
        <dbReference type="ARBA" id="ARBA00052399"/>
    </source>
</evidence>
<dbReference type="GO" id="GO:0005758">
    <property type="term" value="C:mitochondrial intermembrane space"/>
    <property type="evidence" value="ECO:0007669"/>
    <property type="project" value="UniProtKB-SubCell"/>
</dbReference>
<evidence type="ECO:0000256" key="4">
    <source>
        <dbReference type="ARBA" id="ARBA00011881"/>
    </source>
</evidence>
<comment type="subcellular location">
    <subcellularLocation>
        <location evidence="3">Mitochondrion intermembrane space</location>
    </subcellularLocation>
</comment>
<evidence type="ECO:0000256" key="17">
    <source>
        <dbReference type="SAM" id="MobiDB-lite"/>
    </source>
</evidence>
<comment type="similarity">
    <text evidence="13">In the C-terminal section; belongs to the FMN-dependent alpha-hydroxy acid dehydrogenase family.</text>
</comment>
<gene>
    <name evidence="20" type="ORF">FocTR4_00006061</name>
</gene>
<evidence type="ECO:0000259" key="18">
    <source>
        <dbReference type="PROSITE" id="PS50255"/>
    </source>
</evidence>
<dbReference type="GO" id="GO:0004460">
    <property type="term" value="F:L-lactate dehydrogenase (cytochrome) activity"/>
    <property type="evidence" value="ECO:0007669"/>
    <property type="project" value="UniProtKB-EC"/>
</dbReference>
<evidence type="ECO:0000256" key="10">
    <source>
        <dbReference type="ARBA" id="ARBA00023004"/>
    </source>
</evidence>
<dbReference type="PANTHER" id="PTHR10578">
    <property type="entry name" value="S -2-HYDROXY-ACID OXIDASE-RELATED"/>
    <property type="match status" value="1"/>
</dbReference>
<dbReference type="AlphaFoldDB" id="A0A5C6TKN5"/>
<evidence type="ECO:0000256" key="9">
    <source>
        <dbReference type="ARBA" id="ARBA00023002"/>
    </source>
</evidence>
<evidence type="ECO:0000313" key="20">
    <source>
        <dbReference type="EMBL" id="TXC10608.1"/>
    </source>
</evidence>
<comment type="catalytic activity">
    <reaction evidence="12">
        <text>(S)-lactate + 2 Fe(III)-[cytochrome c] = 2 Fe(II)-[cytochrome c] + pyruvate + 2 H(+)</text>
        <dbReference type="Rhea" id="RHEA:19909"/>
        <dbReference type="Rhea" id="RHEA-COMP:10350"/>
        <dbReference type="Rhea" id="RHEA-COMP:14399"/>
        <dbReference type="ChEBI" id="CHEBI:15361"/>
        <dbReference type="ChEBI" id="CHEBI:15378"/>
        <dbReference type="ChEBI" id="CHEBI:16651"/>
        <dbReference type="ChEBI" id="CHEBI:29033"/>
        <dbReference type="ChEBI" id="CHEBI:29034"/>
        <dbReference type="EC" id="1.1.2.3"/>
    </reaction>
    <physiologicalReaction direction="left-to-right" evidence="12">
        <dbReference type="Rhea" id="RHEA:19910"/>
    </physiologicalReaction>
</comment>
<accession>A0A5C6TKN5</accession>
<evidence type="ECO:0000256" key="8">
    <source>
        <dbReference type="ARBA" id="ARBA00022723"/>
    </source>
</evidence>
<dbReference type="EC" id="1.1.2.3" evidence="15"/>
<dbReference type="PROSITE" id="PS50255">
    <property type="entry name" value="CYTOCHROME_B5_2"/>
    <property type="match status" value="1"/>
</dbReference>
<dbReference type="FunFam" id="3.20.20.70:FF:000062">
    <property type="entry name" value="Cytochrome b2, mitochondrial, putative"/>
    <property type="match status" value="1"/>
</dbReference>
<evidence type="ECO:0000256" key="16">
    <source>
        <dbReference type="ARBA" id="ARBA00068515"/>
    </source>
</evidence>
<keyword evidence="9" id="KW-0560">Oxidoreductase</keyword>
<dbReference type="Proteomes" id="UP000321331">
    <property type="component" value="Unassembled WGS sequence"/>
</dbReference>
<dbReference type="InterPro" id="IPR036400">
    <property type="entry name" value="Cyt_B5-like_heme/steroid_sf"/>
</dbReference>
<comment type="cofactor">
    <cofactor evidence="1">
        <name>FMN</name>
        <dbReference type="ChEBI" id="CHEBI:58210"/>
    </cofactor>
</comment>
<dbReference type="InterPro" id="IPR001199">
    <property type="entry name" value="Cyt_B5-like_heme/steroid-bd"/>
</dbReference>
<keyword evidence="10" id="KW-0408">Iron</keyword>
<evidence type="ECO:0000256" key="2">
    <source>
        <dbReference type="ARBA" id="ARBA00001970"/>
    </source>
</evidence>
<dbReference type="CDD" id="cd02922">
    <property type="entry name" value="FCB2_FMN"/>
    <property type="match status" value="1"/>
</dbReference>
<dbReference type="SUPFAM" id="SSF55856">
    <property type="entry name" value="Cytochrome b5-like heme/steroid binding domain"/>
    <property type="match status" value="1"/>
</dbReference>
<feature type="region of interest" description="Disordered" evidence="17">
    <location>
        <begin position="105"/>
        <end position="134"/>
    </location>
</feature>
<feature type="domain" description="Cytochrome b5 heme-binding" evidence="18">
    <location>
        <begin position="27"/>
        <end position="104"/>
    </location>
</feature>
<evidence type="ECO:0000256" key="5">
    <source>
        <dbReference type="ARBA" id="ARBA00022617"/>
    </source>
</evidence>
<evidence type="ECO:0000259" key="19">
    <source>
        <dbReference type="PROSITE" id="PS51349"/>
    </source>
</evidence>
<dbReference type="PRINTS" id="PR00363">
    <property type="entry name" value="CYTOCHROMEB5"/>
</dbReference>
<dbReference type="GO" id="GO:0046872">
    <property type="term" value="F:metal ion binding"/>
    <property type="evidence" value="ECO:0007669"/>
    <property type="project" value="UniProtKB-KW"/>
</dbReference>
<comment type="cofactor">
    <cofactor evidence="2">
        <name>heme b</name>
        <dbReference type="ChEBI" id="CHEBI:60344"/>
    </cofactor>
</comment>